<reference evidence="2 3" key="1">
    <citation type="submission" date="2018-04" db="EMBL/GenBank/DDBJ databases">
        <title>Genomic Encyclopedia of Type Strains, Phase IV (KMG-IV): sequencing the most valuable type-strain genomes for metagenomic binning, comparative biology and taxonomic classification.</title>
        <authorList>
            <person name="Goeker M."/>
        </authorList>
    </citation>
    <scope>NUCLEOTIDE SEQUENCE [LARGE SCALE GENOMIC DNA]</scope>
    <source>
        <strain evidence="2 3">DSM 20705</strain>
    </source>
</reference>
<dbReference type="EMBL" id="QEKV01000001">
    <property type="protein sequence ID" value="PVY95593.1"/>
    <property type="molecule type" value="Genomic_DNA"/>
</dbReference>
<dbReference type="PROSITE" id="PS51257">
    <property type="entry name" value="PROKAR_LIPOPROTEIN"/>
    <property type="match status" value="1"/>
</dbReference>
<protein>
    <recommendedName>
        <fullName evidence="4">FtsX-like permease family protein</fullName>
    </recommendedName>
</protein>
<organism evidence="2 3">
    <name type="scientific">Ezakiella coagulans</name>
    <dbReference type="NCBI Taxonomy" id="46507"/>
    <lineage>
        <taxon>Bacteria</taxon>
        <taxon>Bacillati</taxon>
        <taxon>Bacillota</taxon>
        <taxon>Tissierellia</taxon>
        <taxon>Ezakiella</taxon>
    </lineage>
</organism>
<evidence type="ECO:0000313" key="3">
    <source>
        <dbReference type="Proteomes" id="UP000245793"/>
    </source>
</evidence>
<feature type="transmembrane region" description="Helical" evidence="1">
    <location>
        <begin position="310"/>
        <end position="328"/>
    </location>
</feature>
<name>A0A2U1E6M4_9FIRM</name>
<dbReference type="Proteomes" id="UP000245793">
    <property type="component" value="Unassembled WGS sequence"/>
</dbReference>
<keyword evidence="1" id="KW-0812">Transmembrane</keyword>
<evidence type="ECO:0008006" key="4">
    <source>
        <dbReference type="Google" id="ProtNLM"/>
    </source>
</evidence>
<proteinExistence type="predicted"/>
<feature type="transmembrane region" description="Helical" evidence="1">
    <location>
        <begin position="12"/>
        <end position="29"/>
    </location>
</feature>
<feature type="transmembrane region" description="Helical" evidence="1">
    <location>
        <begin position="231"/>
        <end position="250"/>
    </location>
</feature>
<comment type="caution">
    <text evidence="2">The sequence shown here is derived from an EMBL/GenBank/DDBJ whole genome shotgun (WGS) entry which is preliminary data.</text>
</comment>
<keyword evidence="3" id="KW-1185">Reference proteome</keyword>
<evidence type="ECO:0000256" key="1">
    <source>
        <dbReference type="SAM" id="Phobius"/>
    </source>
</evidence>
<dbReference type="RefSeq" id="WP_133240912.1">
    <property type="nucleotide sequence ID" value="NZ_QEKV01000001.1"/>
</dbReference>
<gene>
    <name evidence="2" type="ORF">C7381_101119</name>
</gene>
<dbReference type="AlphaFoldDB" id="A0A2U1E6M4"/>
<sequence length="344" mass="40275">MKILNKYKNQMIYTATITLIVVFSLNYIFGSCQKLTPEDLKSIFFKNENEDAADLSFLNEKQDIRVRATSKDENVVYIYDPGFYWYVNSSKIISNGSYRYFSEDDYKNKRDVSIYIFEIETLLNIRGSESWRKRILNLEEKYNTKIIHVFDPNSNVTEENEKVKIIKNLFSESENSLDIVKITPKEEFSASERRDLIAEMKERGFVETEKKNSGIFETVKASLSSRVYDKMFGLILILSYLSYVIFLFIINKEILKETKILFISGATKKEIIWTTVRNYILPNLAVCVIMTVLSYLYLKYIGELSLMRENFLKIVLILFLTNLVISFLRTAEGLSKIKRGDLYE</sequence>
<evidence type="ECO:0000313" key="2">
    <source>
        <dbReference type="EMBL" id="PVY95593.1"/>
    </source>
</evidence>
<feature type="transmembrane region" description="Helical" evidence="1">
    <location>
        <begin position="279"/>
        <end position="298"/>
    </location>
</feature>
<keyword evidence="1" id="KW-1133">Transmembrane helix</keyword>
<accession>A0A2U1E6M4</accession>
<keyword evidence="1" id="KW-0472">Membrane</keyword>